<keyword evidence="2" id="KW-1185">Reference proteome</keyword>
<accession>A0ABD0L9D0</accession>
<proteinExistence type="predicted"/>
<dbReference type="AlphaFoldDB" id="A0ABD0L9D0"/>
<dbReference type="Proteomes" id="UP001519460">
    <property type="component" value="Unassembled WGS sequence"/>
</dbReference>
<reference evidence="1 2" key="1">
    <citation type="journal article" date="2023" name="Sci. Data">
        <title>Genome assembly of the Korean intertidal mud-creeper Batillaria attramentaria.</title>
        <authorList>
            <person name="Patra A.K."/>
            <person name="Ho P.T."/>
            <person name="Jun S."/>
            <person name="Lee S.J."/>
            <person name="Kim Y."/>
            <person name="Won Y.J."/>
        </authorList>
    </citation>
    <scope>NUCLEOTIDE SEQUENCE [LARGE SCALE GENOMIC DNA]</scope>
    <source>
        <strain evidence="1">Wonlab-2016</strain>
    </source>
</reference>
<evidence type="ECO:0000313" key="2">
    <source>
        <dbReference type="Proteomes" id="UP001519460"/>
    </source>
</evidence>
<comment type="caution">
    <text evidence="1">The sequence shown here is derived from an EMBL/GenBank/DDBJ whole genome shotgun (WGS) entry which is preliminary data.</text>
</comment>
<name>A0ABD0L9D0_9CAEN</name>
<sequence length="150" mass="16665">MGRIKQATRTERYNEFHVFDVEGEARQVVPCTISAYEAAEWGVERLGGRKEGEGLAVAMSIYCAFSDPLFLCCSDPTSAPGRAVAVTTAVHLHGCRTSRHHKYCPGKRSEARNVWLNLDLFLPCETDADEAKWATRRGLKMSTANPSLLF</sequence>
<evidence type="ECO:0000313" key="1">
    <source>
        <dbReference type="EMBL" id="KAK7496166.1"/>
    </source>
</evidence>
<organism evidence="1 2">
    <name type="scientific">Batillaria attramentaria</name>
    <dbReference type="NCBI Taxonomy" id="370345"/>
    <lineage>
        <taxon>Eukaryota</taxon>
        <taxon>Metazoa</taxon>
        <taxon>Spiralia</taxon>
        <taxon>Lophotrochozoa</taxon>
        <taxon>Mollusca</taxon>
        <taxon>Gastropoda</taxon>
        <taxon>Caenogastropoda</taxon>
        <taxon>Sorbeoconcha</taxon>
        <taxon>Cerithioidea</taxon>
        <taxon>Batillariidae</taxon>
        <taxon>Batillaria</taxon>
    </lineage>
</organism>
<protein>
    <submittedName>
        <fullName evidence="1">Uncharacterized protein</fullName>
    </submittedName>
</protein>
<gene>
    <name evidence="1" type="ORF">BaRGS_00012576</name>
</gene>
<dbReference type="EMBL" id="JACVVK020000069">
    <property type="protein sequence ID" value="KAK7496166.1"/>
    <property type="molecule type" value="Genomic_DNA"/>
</dbReference>